<dbReference type="PANTHER" id="PTHR19879">
    <property type="entry name" value="TRANSCRIPTION INITIATION FACTOR TFIID"/>
    <property type="match status" value="1"/>
</dbReference>
<dbReference type="PRINTS" id="PR00320">
    <property type="entry name" value="GPROTEINBRPT"/>
</dbReference>
<keyword evidence="5" id="KW-1185">Reference proteome</keyword>
<dbReference type="PANTHER" id="PTHR19879:SF9">
    <property type="entry name" value="TRANSCRIPTION INITIATION FACTOR TFIID SUBUNIT 5"/>
    <property type="match status" value="1"/>
</dbReference>
<evidence type="ECO:0000256" key="3">
    <source>
        <dbReference type="PROSITE-ProRule" id="PRU00221"/>
    </source>
</evidence>
<keyword evidence="2" id="KW-0677">Repeat</keyword>
<dbReference type="InterPro" id="IPR020472">
    <property type="entry name" value="WD40_PAC1"/>
</dbReference>
<evidence type="ECO:0008006" key="6">
    <source>
        <dbReference type="Google" id="ProtNLM"/>
    </source>
</evidence>
<dbReference type="HOGENOM" id="CLU_000288_57_30_1"/>
<dbReference type="InterPro" id="IPR036322">
    <property type="entry name" value="WD40_repeat_dom_sf"/>
</dbReference>
<evidence type="ECO:0000313" key="4">
    <source>
        <dbReference type="EMBL" id="KIJ61426.1"/>
    </source>
</evidence>
<proteinExistence type="predicted"/>
<protein>
    <recommendedName>
        <fullName evidence="6">WD40 repeat-like protein</fullName>
    </recommendedName>
</protein>
<gene>
    <name evidence="4" type="ORF">HYDPIDRAFT_115889</name>
</gene>
<evidence type="ECO:0000256" key="1">
    <source>
        <dbReference type="ARBA" id="ARBA00022574"/>
    </source>
</evidence>
<dbReference type="InterPro" id="IPR019775">
    <property type="entry name" value="WD40_repeat_CS"/>
</dbReference>
<feature type="repeat" description="WD" evidence="3">
    <location>
        <begin position="93"/>
        <end position="116"/>
    </location>
</feature>
<dbReference type="EMBL" id="KN839862">
    <property type="protein sequence ID" value="KIJ61426.1"/>
    <property type="molecule type" value="Genomic_DNA"/>
</dbReference>
<dbReference type="SMART" id="SM00320">
    <property type="entry name" value="WD40"/>
    <property type="match status" value="3"/>
</dbReference>
<dbReference type="InterPro" id="IPR015943">
    <property type="entry name" value="WD40/YVTN_repeat-like_dom_sf"/>
</dbReference>
<dbReference type="InterPro" id="IPR001680">
    <property type="entry name" value="WD40_rpt"/>
</dbReference>
<reference evidence="4 5" key="1">
    <citation type="submission" date="2014-04" db="EMBL/GenBank/DDBJ databases">
        <title>Evolutionary Origins and Diversification of the Mycorrhizal Mutualists.</title>
        <authorList>
            <consortium name="DOE Joint Genome Institute"/>
            <consortium name="Mycorrhizal Genomics Consortium"/>
            <person name="Kohler A."/>
            <person name="Kuo A."/>
            <person name="Nagy L.G."/>
            <person name="Floudas D."/>
            <person name="Copeland A."/>
            <person name="Barry K.W."/>
            <person name="Cichocki N."/>
            <person name="Veneault-Fourrey C."/>
            <person name="LaButti K."/>
            <person name="Lindquist E.A."/>
            <person name="Lipzen A."/>
            <person name="Lundell T."/>
            <person name="Morin E."/>
            <person name="Murat C."/>
            <person name="Riley R."/>
            <person name="Ohm R."/>
            <person name="Sun H."/>
            <person name="Tunlid A."/>
            <person name="Henrissat B."/>
            <person name="Grigoriev I.V."/>
            <person name="Hibbett D.S."/>
            <person name="Martin F."/>
        </authorList>
    </citation>
    <scope>NUCLEOTIDE SEQUENCE [LARGE SCALE GENOMIC DNA]</scope>
    <source>
        <strain evidence="4 5">MD-312</strain>
    </source>
</reference>
<name>A0A0C9WBR3_9AGAM</name>
<dbReference type="Proteomes" id="UP000053820">
    <property type="component" value="Unassembled WGS sequence"/>
</dbReference>
<evidence type="ECO:0000313" key="5">
    <source>
        <dbReference type="Proteomes" id="UP000053820"/>
    </source>
</evidence>
<feature type="repeat" description="WD" evidence="3">
    <location>
        <begin position="1"/>
        <end position="42"/>
    </location>
</feature>
<dbReference type="Gene3D" id="2.130.10.10">
    <property type="entry name" value="YVTN repeat-like/Quinoprotein amine dehydrogenase"/>
    <property type="match status" value="1"/>
</dbReference>
<dbReference type="PROSITE" id="PS50294">
    <property type="entry name" value="WD_REPEATS_REGION"/>
    <property type="match status" value="2"/>
</dbReference>
<dbReference type="PROSITE" id="PS00678">
    <property type="entry name" value="WD_REPEATS_1"/>
    <property type="match status" value="1"/>
</dbReference>
<keyword evidence="1 3" id="KW-0853">WD repeat</keyword>
<dbReference type="Pfam" id="PF00400">
    <property type="entry name" value="WD40"/>
    <property type="match status" value="3"/>
</dbReference>
<dbReference type="OrthoDB" id="3203311at2759"/>
<dbReference type="PROSITE" id="PS50082">
    <property type="entry name" value="WD_REPEATS_2"/>
    <property type="match status" value="3"/>
</dbReference>
<feature type="repeat" description="WD" evidence="3">
    <location>
        <begin position="44"/>
        <end position="85"/>
    </location>
</feature>
<accession>A0A0C9WBR3</accession>
<dbReference type="SUPFAM" id="SSF50978">
    <property type="entry name" value="WD40 repeat-like"/>
    <property type="match status" value="1"/>
</dbReference>
<evidence type="ECO:0000256" key="2">
    <source>
        <dbReference type="ARBA" id="ARBA00022737"/>
    </source>
</evidence>
<sequence length="140" mass="15768">MEGHTFFVESVLWSLDGSYLFSGSSDRTIRKWDTDTGDTIGEPWRGHAKYVNSLAISPNGTRIASASYDNTIRFWDADSGSQVGEPLRRKGPLTFSPSGDFIASTGGDNTFSIWRVPWWDETQKQVSRCARCRDRNMMFG</sequence>
<organism evidence="4 5">
    <name type="scientific">Hydnomerulius pinastri MD-312</name>
    <dbReference type="NCBI Taxonomy" id="994086"/>
    <lineage>
        <taxon>Eukaryota</taxon>
        <taxon>Fungi</taxon>
        <taxon>Dikarya</taxon>
        <taxon>Basidiomycota</taxon>
        <taxon>Agaricomycotina</taxon>
        <taxon>Agaricomycetes</taxon>
        <taxon>Agaricomycetidae</taxon>
        <taxon>Boletales</taxon>
        <taxon>Boletales incertae sedis</taxon>
        <taxon>Leucogyrophana</taxon>
    </lineage>
</organism>
<dbReference type="AlphaFoldDB" id="A0A0C9WBR3"/>